<keyword evidence="2" id="KW-1185">Reference proteome</keyword>
<proteinExistence type="predicted"/>
<accession>A0A7J8TKU5</accession>
<reference evidence="1 2" key="1">
    <citation type="journal article" date="2019" name="Genome Biol. Evol.">
        <title>Insights into the evolution of the New World diploid cottons (Gossypium, subgenus Houzingenia) based on genome sequencing.</title>
        <authorList>
            <person name="Grover C.E."/>
            <person name="Arick M.A. 2nd"/>
            <person name="Thrash A."/>
            <person name="Conover J.L."/>
            <person name="Sanders W.S."/>
            <person name="Peterson D.G."/>
            <person name="Frelichowski J.E."/>
            <person name="Scheffler J.A."/>
            <person name="Scheffler B.E."/>
            <person name="Wendel J.F."/>
        </authorList>
    </citation>
    <scope>NUCLEOTIDE SEQUENCE [LARGE SCALE GENOMIC DNA]</scope>
    <source>
        <strain evidence="1">27</strain>
        <tissue evidence="1">Leaf</tissue>
    </source>
</reference>
<gene>
    <name evidence="1" type="ORF">Godav_025324</name>
</gene>
<dbReference type="AlphaFoldDB" id="A0A7J8TKU5"/>
<protein>
    <submittedName>
        <fullName evidence="1">Uncharacterized protein</fullName>
    </submittedName>
</protein>
<evidence type="ECO:0000313" key="2">
    <source>
        <dbReference type="Proteomes" id="UP000593561"/>
    </source>
</evidence>
<comment type="caution">
    <text evidence="1">The sequence shown here is derived from an EMBL/GenBank/DDBJ whole genome shotgun (WGS) entry which is preliminary data.</text>
</comment>
<dbReference type="Proteomes" id="UP000593561">
    <property type="component" value="Unassembled WGS sequence"/>
</dbReference>
<sequence>MCTASTCIVLQSFFEGG</sequence>
<evidence type="ECO:0000313" key="1">
    <source>
        <dbReference type="EMBL" id="MBA0638799.1"/>
    </source>
</evidence>
<name>A0A7J8TKU5_GOSDV</name>
<organism evidence="1 2">
    <name type="scientific">Gossypium davidsonii</name>
    <name type="common">Davidson's cotton</name>
    <name type="synonym">Gossypium klotzschianum subsp. davidsonii</name>
    <dbReference type="NCBI Taxonomy" id="34287"/>
    <lineage>
        <taxon>Eukaryota</taxon>
        <taxon>Viridiplantae</taxon>
        <taxon>Streptophyta</taxon>
        <taxon>Embryophyta</taxon>
        <taxon>Tracheophyta</taxon>
        <taxon>Spermatophyta</taxon>
        <taxon>Magnoliopsida</taxon>
        <taxon>eudicotyledons</taxon>
        <taxon>Gunneridae</taxon>
        <taxon>Pentapetalae</taxon>
        <taxon>rosids</taxon>
        <taxon>malvids</taxon>
        <taxon>Malvales</taxon>
        <taxon>Malvaceae</taxon>
        <taxon>Malvoideae</taxon>
        <taxon>Gossypium</taxon>
    </lineage>
</organism>
<dbReference type="EMBL" id="JABFAC010289245">
    <property type="protein sequence ID" value="MBA0638799.1"/>
    <property type="molecule type" value="Genomic_DNA"/>
</dbReference>